<dbReference type="EMBL" id="CP101717">
    <property type="protein sequence ID" value="WLD58050.1"/>
    <property type="molecule type" value="Genomic_DNA"/>
</dbReference>
<evidence type="ECO:0000256" key="1">
    <source>
        <dbReference type="SAM" id="MobiDB-lite"/>
    </source>
</evidence>
<feature type="region of interest" description="Disordered" evidence="1">
    <location>
        <begin position="37"/>
        <end position="59"/>
    </location>
</feature>
<organism evidence="2">
    <name type="scientific">Salinispirillum sp. LH 10-3-1</name>
    <dbReference type="NCBI Taxonomy" id="2952525"/>
    <lineage>
        <taxon>Bacteria</taxon>
        <taxon>Pseudomonadati</taxon>
        <taxon>Pseudomonadota</taxon>
        <taxon>Gammaproteobacteria</taxon>
        <taxon>Oceanospirillales</taxon>
        <taxon>Saccharospirillaceae</taxon>
        <taxon>Salinispirillum</taxon>
    </lineage>
</organism>
<sequence>MEINSPLGLLNSADLRDVTQQANTQLSGIAVRKDHPVAQAASTGSNPAPSVVYHGNDPSLPPVGMDLGSYDNMRIYKEISSLGRSETSAEKSARNTEAMSTYGQATYKIAEVKRQFDMALHSVQREQPSLIAKKWDFTLEKDGSIKVLDLRNQLTQTEKGLLTQALNEPGMKEAMAEFADTLIRAMELERGPVGIKGSLGQYDLNLENFGDIIHMRQILDDPITGRFRLAYEQMTDKSNFEMLYYSVSLHTISNQLQTRAESIHTPKMLQIR</sequence>
<gene>
    <name evidence="2" type="ORF">NFC81_15250</name>
</gene>
<dbReference type="AlphaFoldDB" id="A0AB38YGS7"/>
<reference evidence="2" key="1">
    <citation type="submission" date="2022-07" db="EMBL/GenBank/DDBJ databases">
        <title>Complete genome sequence of Salinispirillum sp. LH10-3-1 capable of multiple carbohydrate inversion isolated from a soda lake.</title>
        <authorList>
            <person name="Liu J."/>
            <person name="Zhai Y."/>
            <person name="Zhang H."/>
            <person name="Yang H."/>
            <person name="Qu J."/>
            <person name="Li J."/>
        </authorList>
    </citation>
    <scope>NUCLEOTIDE SEQUENCE</scope>
    <source>
        <strain evidence="2">LH 10-3-1</strain>
    </source>
</reference>
<name>A0AB38YGS7_9GAMM</name>
<proteinExistence type="predicted"/>
<dbReference type="RefSeq" id="WP_304995334.1">
    <property type="nucleotide sequence ID" value="NZ_CP101717.1"/>
</dbReference>
<protein>
    <submittedName>
        <fullName evidence="2">Uncharacterized protein</fullName>
    </submittedName>
</protein>
<evidence type="ECO:0000313" key="2">
    <source>
        <dbReference type="EMBL" id="WLD58050.1"/>
    </source>
</evidence>
<accession>A0AB38YGS7</accession>